<accession>A0ABR2XWM5</accession>
<evidence type="ECO:0000313" key="3">
    <source>
        <dbReference type="Proteomes" id="UP001465668"/>
    </source>
</evidence>
<evidence type="ECO:0000313" key="2">
    <source>
        <dbReference type="EMBL" id="KAK9778172.1"/>
    </source>
</evidence>
<keyword evidence="1" id="KW-0472">Membrane</keyword>
<sequence>MVIAPTSILGSGVTAARGVARPCELLTIDTQALTLASPVDEPQLATAVQDTSLMSLTVAVLLRISLVPTVGWSHIVSANMVDTKPGVDGCEGLSGALRIPAFVRRITVVSVAAVNGTLNARDLPVAAIRSTCVPLAGAGGVLTLVIAFVLEYTVVVFAVLEGAVVVHHLHLLIARAHIASLVFRAVLVSLLGPGYYGFIARGVRACVPATSMVGVACELEAVCFDTSVSRAVLGVQVEVLDVLGSLAHILLATIYKQLRRIAAFWFIAFLVCTTHEISSKYSTEPANCDRTYERRNVSRLSWSDSYKAARGPSSGTHARCNTAMPESHSVCPLHMLLNDPYSLVSGMYATSDLVCDYPADRSADQFRDGN</sequence>
<proteinExistence type="predicted"/>
<feature type="transmembrane region" description="Helical" evidence="1">
    <location>
        <begin position="172"/>
        <end position="196"/>
    </location>
</feature>
<keyword evidence="1" id="KW-0812">Transmembrane</keyword>
<keyword evidence="3" id="KW-1185">Reference proteome</keyword>
<dbReference type="EMBL" id="JARVKM010000017">
    <property type="protein sequence ID" value="KAK9778172.1"/>
    <property type="molecule type" value="Genomic_DNA"/>
</dbReference>
<feature type="transmembrane region" description="Helical" evidence="1">
    <location>
        <begin position="135"/>
        <end position="160"/>
    </location>
</feature>
<reference evidence="2 3" key="1">
    <citation type="submission" date="2024-02" db="EMBL/GenBank/DDBJ databases">
        <title>First draft genome assembly of two strains of Seiridium cardinale.</title>
        <authorList>
            <person name="Emiliani G."/>
            <person name="Scali E."/>
        </authorList>
    </citation>
    <scope>NUCLEOTIDE SEQUENCE [LARGE SCALE GENOMIC DNA]</scope>
    <source>
        <strain evidence="2 3">BM-138-000479</strain>
    </source>
</reference>
<name>A0ABR2XWM5_9PEZI</name>
<organism evidence="2 3">
    <name type="scientific">Seiridium cardinale</name>
    <dbReference type="NCBI Taxonomy" id="138064"/>
    <lineage>
        <taxon>Eukaryota</taxon>
        <taxon>Fungi</taxon>
        <taxon>Dikarya</taxon>
        <taxon>Ascomycota</taxon>
        <taxon>Pezizomycotina</taxon>
        <taxon>Sordariomycetes</taxon>
        <taxon>Xylariomycetidae</taxon>
        <taxon>Amphisphaeriales</taxon>
        <taxon>Sporocadaceae</taxon>
        <taxon>Seiridium</taxon>
    </lineage>
</organism>
<keyword evidence="1" id="KW-1133">Transmembrane helix</keyword>
<evidence type="ECO:0000256" key="1">
    <source>
        <dbReference type="SAM" id="Phobius"/>
    </source>
</evidence>
<comment type="caution">
    <text evidence="2">The sequence shown here is derived from an EMBL/GenBank/DDBJ whole genome shotgun (WGS) entry which is preliminary data.</text>
</comment>
<gene>
    <name evidence="2" type="ORF">SCAR479_05142</name>
</gene>
<dbReference type="Proteomes" id="UP001465668">
    <property type="component" value="Unassembled WGS sequence"/>
</dbReference>
<protein>
    <submittedName>
        <fullName evidence="2">Uncharacterized protein</fullName>
    </submittedName>
</protein>